<sequence>MSGTDHGLPGDDGPRLDAWVRDILRCPGCGSPLRDGTRPDGSPELVCTGESCALAYPVRDGIPVLLVDEAYPSSGTV</sequence>
<name>A0A0A0BLK9_9CELL</name>
<dbReference type="EMBL" id="AXCY01000098">
    <property type="protein sequence ID" value="KGM09413.1"/>
    <property type="molecule type" value="Genomic_DNA"/>
</dbReference>
<gene>
    <name evidence="1" type="ORF">N868_02260</name>
</gene>
<keyword evidence="2" id="KW-1185">Reference proteome</keyword>
<dbReference type="Proteomes" id="UP000029839">
    <property type="component" value="Unassembled WGS sequence"/>
</dbReference>
<organism evidence="1 2">
    <name type="scientific">Cellulomonas carbonis T26</name>
    <dbReference type="NCBI Taxonomy" id="947969"/>
    <lineage>
        <taxon>Bacteria</taxon>
        <taxon>Bacillati</taxon>
        <taxon>Actinomycetota</taxon>
        <taxon>Actinomycetes</taxon>
        <taxon>Micrococcales</taxon>
        <taxon>Cellulomonadaceae</taxon>
        <taxon>Cellulomonas</taxon>
    </lineage>
</organism>
<dbReference type="Pfam" id="PF03966">
    <property type="entry name" value="Trm112p"/>
    <property type="match status" value="1"/>
</dbReference>
<evidence type="ECO:0000313" key="1">
    <source>
        <dbReference type="EMBL" id="KGM09413.1"/>
    </source>
</evidence>
<proteinExistence type="predicted"/>
<dbReference type="SUPFAM" id="SSF158997">
    <property type="entry name" value="Trm112p-like"/>
    <property type="match status" value="1"/>
</dbReference>
<dbReference type="Gene3D" id="2.20.25.10">
    <property type="match status" value="1"/>
</dbReference>
<protein>
    <submittedName>
        <fullName evidence="1">Uncharacterized protein</fullName>
    </submittedName>
</protein>
<dbReference type="InterPro" id="IPR005651">
    <property type="entry name" value="Trm112-like"/>
</dbReference>
<accession>A0A0A0BLK9</accession>
<comment type="caution">
    <text evidence="1">The sequence shown here is derived from an EMBL/GenBank/DDBJ whole genome shotgun (WGS) entry which is preliminary data.</text>
</comment>
<dbReference type="RefSeq" id="WP_052426455.1">
    <property type="nucleotide sequence ID" value="NZ_AXCY01000098.1"/>
</dbReference>
<dbReference type="AlphaFoldDB" id="A0A0A0BLK9"/>
<evidence type="ECO:0000313" key="2">
    <source>
        <dbReference type="Proteomes" id="UP000029839"/>
    </source>
</evidence>
<reference evidence="1 2" key="2">
    <citation type="journal article" date="2015" name="Stand. Genomic Sci.">
        <title>Draft genome sequence of Cellulomonas carbonis T26(T) and comparative analysis of six Cellulomonas genomes.</title>
        <authorList>
            <person name="Zhuang W."/>
            <person name="Zhang S."/>
            <person name="Xia X."/>
            <person name="Wang G."/>
        </authorList>
    </citation>
    <scope>NUCLEOTIDE SEQUENCE [LARGE SCALE GENOMIC DNA]</scope>
    <source>
        <strain evidence="1 2">T26</strain>
    </source>
</reference>
<dbReference type="OrthoDB" id="9812205at2"/>
<reference evidence="1 2" key="1">
    <citation type="submission" date="2013-08" db="EMBL/GenBank/DDBJ databases">
        <title>Genome sequencing of Cellulomonas carbonis T26.</title>
        <authorList>
            <person name="Chen F."/>
            <person name="Li Y."/>
            <person name="Wang G."/>
        </authorList>
    </citation>
    <scope>NUCLEOTIDE SEQUENCE [LARGE SCALE GENOMIC DNA]</scope>
    <source>
        <strain evidence="1 2">T26</strain>
    </source>
</reference>